<evidence type="ECO:0000256" key="1">
    <source>
        <dbReference type="SAM" id="Phobius"/>
    </source>
</evidence>
<keyword evidence="1" id="KW-0472">Membrane</keyword>
<proteinExistence type="predicted"/>
<feature type="transmembrane region" description="Helical" evidence="1">
    <location>
        <begin position="682"/>
        <end position="701"/>
    </location>
</feature>
<feature type="transmembrane region" description="Helical" evidence="1">
    <location>
        <begin position="707"/>
        <end position="726"/>
    </location>
</feature>
<keyword evidence="1" id="KW-1133">Transmembrane helix</keyword>
<dbReference type="EMBL" id="MK570058">
    <property type="protein sequence ID" value="QDI74091.1"/>
    <property type="molecule type" value="Genomic_DNA"/>
</dbReference>
<protein>
    <submittedName>
        <fullName evidence="2">Uncharacterized protein</fullName>
    </submittedName>
</protein>
<feature type="transmembrane region" description="Helical" evidence="1">
    <location>
        <begin position="654"/>
        <end position="675"/>
    </location>
</feature>
<accession>A0A514K393</accession>
<reference evidence="2" key="1">
    <citation type="submission" date="2019-02" db="EMBL/GenBank/DDBJ databases">
        <title>Spindle-shaped viruses infect a marine ammonia-oxidizing thaumarchaeon.</title>
        <authorList>
            <person name="Kim J.-G."/>
            <person name="Kim S.-J."/>
            <person name="Rhee S.-K."/>
        </authorList>
    </citation>
    <scope>NUCLEOTIDE SEQUENCE [LARGE SCALE GENOMIC DNA]</scope>
    <source>
        <strain evidence="2">NSV6</strain>
    </source>
</reference>
<evidence type="ECO:0000313" key="2">
    <source>
        <dbReference type="EMBL" id="QDI74091.1"/>
    </source>
</evidence>
<name>A0A514K393_9VIRU</name>
<organism evidence="2">
    <name type="scientific">Nitrosopumilus spindle-shaped virus</name>
    <dbReference type="NCBI Taxonomy" id="2508184"/>
    <lineage>
        <taxon>Viruses</taxon>
        <taxon>Viruses incertae sedis</taxon>
        <taxon>Thaspiviridae</taxon>
        <taxon>Nitmarvirus</taxon>
        <taxon>Nitmarvirus maris</taxon>
        <taxon>Nitmarvirus NSV1</taxon>
    </lineage>
</organism>
<keyword evidence="1" id="KW-0812">Transmembrane</keyword>
<sequence>MLKEFFNNKIIVFATLFSLIPLLLILPEVDASLYSYDETTFNVPWTTVTNGIILHNSTSNESVVYSQTVTTTQHTFTKVLGTWGQNSLTLTSSCTVSASCGFRGLETYGNMIGGGWSQEGNGPDRHWNYVKSLNATDGVQKQATVSFCNDNPYSLYSSTVFFPFTLFILDESQNYEVVGAGSCQLNNVPSRSSGVVAANGTSFYSNASYQSAAGGVNHGGVTNHGRWGNGTSSTNAVTTTAGAFGSCDSTTCSMWGQNNSTITRSLNFATALAVSQYSVISPELTQVRQGIDVTPTIDQRFGSTGIAQANWEDNLYDQDVIHEALNLHHIILGESTPGIAFIFTVSGVDYFGYTTTTGIKYTALSNITAELTDRAVQSYGVDNTSVTLSGLPVSSALPAVTYSIVTPTTTSSSDARGFFSLISGYNTLVPTITSTVNPSLTNYEDNPLIPWIVTPTGSTTALTVEIKNLRTDYTIMLKSPNTLAGENYVWDTVTLDAGGQFTVDLPSGTCVEVVVFDASTNPVGAQESLGQICASGAMPKVIIYSANLAFTFWTLPFGASHTFSETGDILTTRVRSDTNPFDYTVKIYHSNGTLYNSTLYSGVTTNSTTFDLRTFNASGADYPSRIEIYDDNNSLVYYATIGFPNYFSSVASFFAQWFVVEGFNLLYMLPIVFAAMFTRNTVGIGTGLTVVLISVLAWFGLIVIDEVMVYLLIFIAIIGLLAYRTLR</sequence>